<dbReference type="Gene3D" id="3.30.465.10">
    <property type="match status" value="1"/>
</dbReference>
<keyword evidence="8" id="KW-1185">Reference proteome</keyword>
<name>A0A846XCM1_9NOCA</name>
<dbReference type="PROSITE" id="PS00862">
    <property type="entry name" value="OX2_COVAL_FAD"/>
    <property type="match status" value="1"/>
</dbReference>
<sequence>MNAPAGTLAADLAAACRGEILVPGSTAYDLARRGWNGAVDHRPAVIVRCAGRADIAAAVRIASRQGSAVALKGGGHGISRFAAADGAVLLDLTALDAVHVDPDGRRAVVGPGVTWARLDRATQAHGLAVTGADVSSVGVIGSALAGGSGWLQRSFGLTCDNLVSARMVVADGRELTVGPDQHPDLWWALRGAGVNFGVVVEAELRLYPVGTVHAGTLVFQYRHARTVLAAYRRLCASAPDGLALQAALLHWPPGAPEGPPMAAISAVYAGPAEQSHSVLAPLRAIAEPELDLLRPLDYPSVQRQSEQAFIDGYATTTGSRWLHALDDTTIDRLVAAGARMPTPHTMISLHQQGGALSRIAPAATAFGFRGAEHHLALFVSAPAAHLLAPGRDWIAALCRAVRPSAAGGPYIGLLDGDAPELVQTAYLPDSYRRLRTLKTVYDPGNTFRANHNIVPARTRTPQEPSWTPTP</sequence>
<comment type="caution">
    <text evidence="7">The sequence shown here is derived from an EMBL/GenBank/DDBJ whole genome shotgun (WGS) entry which is preliminary data.</text>
</comment>
<dbReference type="PANTHER" id="PTHR42973:SF39">
    <property type="entry name" value="FAD-BINDING PCMH-TYPE DOMAIN-CONTAINING PROTEIN"/>
    <property type="match status" value="1"/>
</dbReference>
<dbReference type="PANTHER" id="PTHR42973">
    <property type="entry name" value="BINDING OXIDOREDUCTASE, PUTATIVE (AFU_ORTHOLOGUE AFUA_1G17690)-RELATED"/>
    <property type="match status" value="1"/>
</dbReference>
<proteinExistence type="inferred from homology"/>
<evidence type="ECO:0000256" key="4">
    <source>
        <dbReference type="ARBA" id="ARBA00022827"/>
    </source>
</evidence>
<dbReference type="GO" id="GO:0071949">
    <property type="term" value="F:FAD binding"/>
    <property type="evidence" value="ECO:0007669"/>
    <property type="project" value="InterPro"/>
</dbReference>
<evidence type="ECO:0000256" key="5">
    <source>
        <dbReference type="ARBA" id="ARBA00023002"/>
    </source>
</evidence>
<dbReference type="Gene3D" id="3.30.43.10">
    <property type="entry name" value="Uridine Diphospho-n-acetylenolpyruvylglucosamine Reductase, domain 2"/>
    <property type="match status" value="1"/>
</dbReference>
<evidence type="ECO:0000256" key="2">
    <source>
        <dbReference type="ARBA" id="ARBA00005466"/>
    </source>
</evidence>
<dbReference type="InterPro" id="IPR016166">
    <property type="entry name" value="FAD-bd_PCMH"/>
</dbReference>
<dbReference type="InterPro" id="IPR036318">
    <property type="entry name" value="FAD-bd_PCMH-like_sf"/>
</dbReference>
<reference evidence="7 8" key="1">
    <citation type="submission" date="2020-04" db="EMBL/GenBank/DDBJ databases">
        <title>MicrobeNet Type strains.</title>
        <authorList>
            <person name="Nicholson A.C."/>
        </authorList>
    </citation>
    <scope>NUCLEOTIDE SEQUENCE [LARGE SCALE GENOMIC DNA]</scope>
    <source>
        <strain evidence="7 8">DSM 45078</strain>
    </source>
</reference>
<evidence type="ECO:0000256" key="1">
    <source>
        <dbReference type="ARBA" id="ARBA00001974"/>
    </source>
</evidence>
<dbReference type="InterPro" id="IPR016169">
    <property type="entry name" value="FAD-bd_PCMH_sub2"/>
</dbReference>
<dbReference type="GO" id="GO:0016491">
    <property type="term" value="F:oxidoreductase activity"/>
    <property type="evidence" value="ECO:0007669"/>
    <property type="project" value="UniProtKB-KW"/>
</dbReference>
<accession>A0A846XCM1</accession>
<organism evidence="7 8">
    <name type="scientific">Nocardia speluncae</name>
    <dbReference type="NCBI Taxonomy" id="419477"/>
    <lineage>
        <taxon>Bacteria</taxon>
        <taxon>Bacillati</taxon>
        <taxon>Actinomycetota</taxon>
        <taxon>Actinomycetes</taxon>
        <taxon>Mycobacteriales</taxon>
        <taxon>Nocardiaceae</taxon>
        <taxon>Nocardia</taxon>
    </lineage>
</organism>
<keyword evidence="4" id="KW-0274">FAD</keyword>
<dbReference type="InterPro" id="IPR012951">
    <property type="entry name" value="BBE"/>
</dbReference>
<comment type="cofactor">
    <cofactor evidence="1">
        <name>FAD</name>
        <dbReference type="ChEBI" id="CHEBI:57692"/>
    </cofactor>
</comment>
<dbReference type="InterPro" id="IPR006093">
    <property type="entry name" value="Oxy_OxRdtase_FAD_BS"/>
</dbReference>
<dbReference type="InterPro" id="IPR050416">
    <property type="entry name" value="FAD-linked_Oxidoreductase"/>
</dbReference>
<protein>
    <submittedName>
        <fullName evidence="7">FAD-binding oxidoreductase</fullName>
    </submittedName>
</protein>
<dbReference type="EMBL" id="JAAXOO010000002">
    <property type="protein sequence ID" value="NKY33157.1"/>
    <property type="molecule type" value="Genomic_DNA"/>
</dbReference>
<dbReference type="RefSeq" id="WP_068040361.1">
    <property type="nucleotide sequence ID" value="NZ_JAAXOO010000002.1"/>
</dbReference>
<dbReference type="SUPFAM" id="SSF56176">
    <property type="entry name" value="FAD-binding/transporter-associated domain-like"/>
    <property type="match status" value="1"/>
</dbReference>
<dbReference type="Pfam" id="PF08031">
    <property type="entry name" value="BBE"/>
    <property type="match status" value="1"/>
</dbReference>
<dbReference type="Gene3D" id="3.40.462.20">
    <property type="match status" value="1"/>
</dbReference>
<evidence type="ECO:0000256" key="3">
    <source>
        <dbReference type="ARBA" id="ARBA00022630"/>
    </source>
</evidence>
<dbReference type="InterPro" id="IPR016167">
    <property type="entry name" value="FAD-bd_PCMH_sub1"/>
</dbReference>
<gene>
    <name evidence="7" type="ORF">HGA13_08760</name>
</gene>
<dbReference type="PROSITE" id="PS51387">
    <property type="entry name" value="FAD_PCMH"/>
    <property type="match status" value="1"/>
</dbReference>
<dbReference type="Proteomes" id="UP000565715">
    <property type="component" value="Unassembled WGS sequence"/>
</dbReference>
<evidence type="ECO:0000313" key="7">
    <source>
        <dbReference type="EMBL" id="NKY33157.1"/>
    </source>
</evidence>
<keyword evidence="5" id="KW-0560">Oxidoreductase</keyword>
<dbReference type="InterPro" id="IPR006094">
    <property type="entry name" value="Oxid_FAD_bind_N"/>
</dbReference>
<evidence type="ECO:0000259" key="6">
    <source>
        <dbReference type="PROSITE" id="PS51387"/>
    </source>
</evidence>
<evidence type="ECO:0000313" key="8">
    <source>
        <dbReference type="Proteomes" id="UP000565715"/>
    </source>
</evidence>
<feature type="domain" description="FAD-binding PCMH-type" evidence="6">
    <location>
        <begin position="39"/>
        <end position="209"/>
    </location>
</feature>
<dbReference type="Pfam" id="PF01565">
    <property type="entry name" value="FAD_binding_4"/>
    <property type="match status" value="1"/>
</dbReference>
<comment type="similarity">
    <text evidence="2">Belongs to the oxygen-dependent FAD-linked oxidoreductase family.</text>
</comment>
<dbReference type="AlphaFoldDB" id="A0A846XCM1"/>
<keyword evidence="3" id="KW-0285">Flavoprotein</keyword>